<dbReference type="GO" id="GO:0000287">
    <property type="term" value="F:magnesium ion binding"/>
    <property type="evidence" value="ECO:0007669"/>
    <property type="project" value="InterPro"/>
</dbReference>
<name>A0A2Y8ZRB0_9MICO</name>
<dbReference type="AlphaFoldDB" id="A0A2Y8ZRB0"/>
<dbReference type="InterPro" id="IPR008822">
    <property type="entry name" value="Endonuclease_RusA-like"/>
</dbReference>
<protein>
    <submittedName>
        <fullName evidence="2">Crossover junction endodeoxyribonuclease RusA</fullName>
    </submittedName>
</protein>
<evidence type="ECO:0000313" key="2">
    <source>
        <dbReference type="EMBL" id="SSA34425.1"/>
    </source>
</evidence>
<evidence type="ECO:0000313" key="3">
    <source>
        <dbReference type="Proteomes" id="UP000250028"/>
    </source>
</evidence>
<dbReference type="Gene3D" id="3.30.1330.70">
    <property type="entry name" value="Holliday junction resolvase RusA"/>
    <property type="match status" value="1"/>
</dbReference>
<dbReference type="Proteomes" id="UP000250028">
    <property type="component" value="Unassembled WGS sequence"/>
</dbReference>
<dbReference type="GO" id="GO:0006281">
    <property type="term" value="P:DNA repair"/>
    <property type="evidence" value="ECO:0007669"/>
    <property type="project" value="InterPro"/>
</dbReference>
<organism evidence="2 3">
    <name type="scientific">Branchiibius hedensis</name>
    <dbReference type="NCBI Taxonomy" id="672460"/>
    <lineage>
        <taxon>Bacteria</taxon>
        <taxon>Bacillati</taxon>
        <taxon>Actinomycetota</taxon>
        <taxon>Actinomycetes</taxon>
        <taxon>Micrococcales</taxon>
        <taxon>Dermacoccaceae</taxon>
        <taxon>Branchiibius</taxon>
    </lineage>
</organism>
<reference evidence="3" key="1">
    <citation type="submission" date="2016-10" db="EMBL/GenBank/DDBJ databases">
        <authorList>
            <person name="Varghese N."/>
            <person name="Submissions S."/>
        </authorList>
    </citation>
    <scope>NUCLEOTIDE SEQUENCE [LARGE SCALE GENOMIC DNA]</scope>
    <source>
        <strain evidence="3">DSM 22951</strain>
    </source>
</reference>
<accession>A0A2Y8ZRB0</accession>
<gene>
    <name evidence="2" type="ORF">SAMN04489750_1744</name>
</gene>
<sequence>MAEFSFRAVGHPRPQGSKRHVGKGVLVESSDVKTWRSTIVDAAVEALAGRQPFTGAVIVTARFSFCRPKSHYGTGRNQHRLRPSAPDYCTSRAIGDADKLGRAVLDALTAARVYIDDSQVVRIIADKGWCDRTVREGATIVVTPLEAVDQRAVPVQVDGAA</sequence>
<dbReference type="RefSeq" id="WP_109685005.1">
    <property type="nucleotide sequence ID" value="NZ_QGDN01000001.1"/>
</dbReference>
<evidence type="ECO:0000256" key="1">
    <source>
        <dbReference type="SAM" id="MobiDB-lite"/>
    </source>
</evidence>
<dbReference type="EMBL" id="UESZ01000001">
    <property type="protein sequence ID" value="SSA34425.1"/>
    <property type="molecule type" value="Genomic_DNA"/>
</dbReference>
<dbReference type="OrthoDB" id="3732467at2"/>
<proteinExistence type="predicted"/>
<dbReference type="GO" id="GO:0006310">
    <property type="term" value="P:DNA recombination"/>
    <property type="evidence" value="ECO:0007669"/>
    <property type="project" value="InterPro"/>
</dbReference>
<dbReference type="SUPFAM" id="SSF103084">
    <property type="entry name" value="Holliday junction resolvase RusA"/>
    <property type="match status" value="1"/>
</dbReference>
<dbReference type="InterPro" id="IPR036614">
    <property type="entry name" value="RusA-like_sf"/>
</dbReference>
<dbReference type="Pfam" id="PF05866">
    <property type="entry name" value="RusA"/>
    <property type="match status" value="1"/>
</dbReference>
<feature type="region of interest" description="Disordered" evidence="1">
    <location>
        <begin position="1"/>
        <end position="20"/>
    </location>
</feature>
<keyword evidence="3" id="KW-1185">Reference proteome</keyword>